<accession>A0A2L2T1F7</accession>
<dbReference type="Proteomes" id="UP000245910">
    <property type="component" value="Chromosome I"/>
</dbReference>
<name>A0A2L2T1F7_9HYPO</name>
<dbReference type="AlphaFoldDB" id="A0A2L2T1F7"/>
<reference evidence="2" key="1">
    <citation type="submission" date="2014-10" db="EMBL/GenBank/DDBJ databases">
        <authorList>
            <person name="King R."/>
        </authorList>
    </citation>
    <scope>NUCLEOTIDE SEQUENCE [LARGE SCALE GENOMIC DNA]</scope>
    <source>
        <strain evidence="2">A3/5</strain>
    </source>
</reference>
<evidence type="ECO:0000313" key="1">
    <source>
        <dbReference type="EMBL" id="CEI64412.1"/>
    </source>
</evidence>
<evidence type="ECO:0000313" key="2">
    <source>
        <dbReference type="Proteomes" id="UP000245910"/>
    </source>
</evidence>
<proteinExistence type="predicted"/>
<protein>
    <submittedName>
        <fullName evidence="1">Uncharacterized protein</fullName>
    </submittedName>
</protein>
<dbReference type="EMBL" id="LN649229">
    <property type="protein sequence ID" value="CEI64412.1"/>
    <property type="molecule type" value="Genomic_DNA"/>
</dbReference>
<organism evidence="1 2">
    <name type="scientific">Fusarium venenatum</name>
    <dbReference type="NCBI Taxonomy" id="56646"/>
    <lineage>
        <taxon>Eukaryota</taxon>
        <taxon>Fungi</taxon>
        <taxon>Dikarya</taxon>
        <taxon>Ascomycota</taxon>
        <taxon>Pezizomycotina</taxon>
        <taxon>Sordariomycetes</taxon>
        <taxon>Hypocreomycetidae</taxon>
        <taxon>Hypocreales</taxon>
        <taxon>Nectriaceae</taxon>
        <taxon>Fusarium</taxon>
    </lineage>
</organism>
<keyword evidence="2" id="KW-1185">Reference proteome</keyword>
<sequence length="82" mass="8654">MIPPQYLNVTLGTAGASGACWALITSGPNGPLFPDSVAKIDESMAVVSDERVFLHPYNRSPVGFPSINRTCPAVPCHSPTMP</sequence>